<evidence type="ECO:0000313" key="2">
    <source>
        <dbReference type="EMBL" id="AEV80844.1"/>
    </source>
</evidence>
<keyword evidence="3" id="KW-1185">Reference proteome</keyword>
<dbReference type="RefSeq" id="YP_004940153.1">
    <property type="nucleotide sequence ID" value="NC_016447.1"/>
</dbReference>
<keyword evidence="1" id="KW-0472">Membrane</keyword>
<evidence type="ECO:0000256" key="1">
    <source>
        <dbReference type="SAM" id="Phobius"/>
    </source>
</evidence>
<dbReference type="OrthoDB" id="37531at10239"/>
<feature type="transmembrane region" description="Helical" evidence="1">
    <location>
        <begin position="281"/>
        <end position="314"/>
    </location>
</feature>
<proteinExistence type="predicted"/>
<dbReference type="KEGG" id="vg:11464210"/>
<organism evidence="2 3">
    <name type="scientific">Aotine betaherpesvirus 1</name>
    <dbReference type="NCBI Taxonomy" id="50290"/>
    <lineage>
        <taxon>Viruses</taxon>
        <taxon>Duplodnaviria</taxon>
        <taxon>Heunggongvirae</taxon>
        <taxon>Peploviricota</taxon>
        <taxon>Herviviricetes</taxon>
        <taxon>Herpesvirales</taxon>
        <taxon>Orthoherpesviridae</taxon>
        <taxon>Betaherpesvirinae</taxon>
        <taxon>Cytomegalovirus</taxon>
        <taxon>Cytomegalovirus aotinebeta1</taxon>
    </lineage>
</organism>
<evidence type="ECO:0000313" key="3">
    <source>
        <dbReference type="Proteomes" id="UP000113968"/>
    </source>
</evidence>
<accession>G8XUK2</accession>
<keyword evidence="1" id="KW-1133">Transmembrane helix</keyword>
<reference evidence="2" key="1">
    <citation type="submission" date="2011-12" db="EMBL/GenBank/DDBJ databases">
        <title>Comparative genomics of primate cytomegaloviruses.</title>
        <authorList>
            <person name="Davison A.J."/>
            <person name="Holton M."/>
            <person name="Dolan A."/>
            <person name="Dargan D.J."/>
            <person name="Gatherer D."/>
            <person name="Hayward G.S."/>
        </authorList>
    </citation>
    <scope>NUCLEOTIDE SEQUENCE [LARGE SCALE GENOMIC DNA]</scope>
    <source>
        <strain evidence="2">S34E</strain>
    </source>
</reference>
<dbReference type="EMBL" id="FJ483970">
    <property type="protein sequence ID" value="AEV80844.1"/>
    <property type="molecule type" value="Genomic_DNA"/>
</dbReference>
<dbReference type="Proteomes" id="UP000113968">
    <property type="component" value="Segment"/>
</dbReference>
<protein>
    <submittedName>
        <fullName evidence="2">Membrane protein A28</fullName>
    </submittedName>
</protein>
<dbReference type="GeneID" id="11464210"/>
<sequence>MARRQVVITGVWVAMCVYMGARATVGDPLPMGTYGTHRFGDGPPLYTASQTPRQFGPKRPKFVEYVEACKNSHGEWNRLASNAYNNTLRPAMMRLMLADPSLQDRDKETLKTVQCHECAGGDDACHIGRVTYECPISNALMKATFVYRGMFEKDLMVESAFIHGPSGRTRNVLGHVRTRRLNASAYTVTASVDVTEVDATHFSVLVRPCEWCIGRYISCQMVTRVTWSPFAAHNLQDVVRLWGENRYAAFLWVYLLIIVRTTLCGTVLCDISKNVDWAKKCYSAVLICLIMLVSLSLVTWMFSVLCFLDVAYYILLMLEVNTL</sequence>
<feature type="transmembrane region" description="Helical" evidence="1">
    <location>
        <begin position="249"/>
        <end position="269"/>
    </location>
</feature>
<gene>
    <name evidence="2" type="primary">A28</name>
</gene>
<name>G8XUK2_9BETA</name>
<keyword evidence="1" id="KW-0812">Transmembrane</keyword>